<keyword evidence="3" id="KW-1185">Reference proteome</keyword>
<evidence type="ECO:0000313" key="2">
    <source>
        <dbReference type="EMBL" id="EJK43815.1"/>
    </source>
</evidence>
<evidence type="ECO:0000256" key="1">
    <source>
        <dbReference type="SAM" id="MobiDB-lite"/>
    </source>
</evidence>
<reference evidence="2 3" key="1">
    <citation type="journal article" date="2012" name="Genome Biol.">
        <title>Genome and low-iron response of an oceanic diatom adapted to chronic iron limitation.</title>
        <authorList>
            <person name="Lommer M."/>
            <person name="Specht M."/>
            <person name="Roy A.S."/>
            <person name="Kraemer L."/>
            <person name="Andreson R."/>
            <person name="Gutowska M.A."/>
            <person name="Wolf J."/>
            <person name="Bergner S.V."/>
            <person name="Schilhabel M.B."/>
            <person name="Klostermeier U.C."/>
            <person name="Beiko R.G."/>
            <person name="Rosenstiel P."/>
            <person name="Hippler M."/>
            <person name="Laroche J."/>
        </authorList>
    </citation>
    <scope>NUCLEOTIDE SEQUENCE [LARGE SCALE GENOMIC DNA]</scope>
    <source>
        <strain evidence="2 3">CCMP1005</strain>
    </source>
</reference>
<feature type="region of interest" description="Disordered" evidence="1">
    <location>
        <begin position="1"/>
        <end position="30"/>
    </location>
</feature>
<accession>K0QYI1</accession>
<gene>
    <name evidence="2" type="ORF">THAOC_37704</name>
</gene>
<comment type="caution">
    <text evidence="2">The sequence shown here is derived from an EMBL/GenBank/DDBJ whole genome shotgun (WGS) entry which is preliminary data.</text>
</comment>
<name>K0QYI1_THAOC</name>
<protein>
    <submittedName>
        <fullName evidence="2">Uncharacterized protein</fullName>
    </submittedName>
</protein>
<dbReference type="AlphaFoldDB" id="K0QYI1"/>
<dbReference type="Proteomes" id="UP000266841">
    <property type="component" value="Unassembled WGS sequence"/>
</dbReference>
<proteinExistence type="predicted"/>
<evidence type="ECO:0000313" key="3">
    <source>
        <dbReference type="Proteomes" id="UP000266841"/>
    </source>
</evidence>
<sequence>MSCESQLEREAKRQRYRRGRSPTQISGQKEAMMVPDGHAALQQGLSSIPHLVTSVAAGFYGSAMGAVIGPPGEAMEELDSPYHRCCAVVPAKPMVCLVTAKYRPEDVAQGGK</sequence>
<feature type="compositionally biased region" description="Basic and acidic residues" evidence="1">
    <location>
        <begin position="1"/>
        <end position="13"/>
    </location>
</feature>
<organism evidence="2 3">
    <name type="scientific">Thalassiosira oceanica</name>
    <name type="common">Marine diatom</name>
    <dbReference type="NCBI Taxonomy" id="159749"/>
    <lineage>
        <taxon>Eukaryota</taxon>
        <taxon>Sar</taxon>
        <taxon>Stramenopiles</taxon>
        <taxon>Ochrophyta</taxon>
        <taxon>Bacillariophyta</taxon>
        <taxon>Coscinodiscophyceae</taxon>
        <taxon>Thalassiosirophycidae</taxon>
        <taxon>Thalassiosirales</taxon>
        <taxon>Thalassiosiraceae</taxon>
        <taxon>Thalassiosira</taxon>
    </lineage>
</organism>
<dbReference type="EMBL" id="AGNL01050598">
    <property type="protein sequence ID" value="EJK43815.1"/>
    <property type="molecule type" value="Genomic_DNA"/>
</dbReference>